<dbReference type="Proteomes" id="UP000001933">
    <property type="component" value="Chromosome"/>
</dbReference>
<protein>
    <submittedName>
        <fullName evidence="1">Hypothetical cytosolic protein</fullName>
    </submittedName>
</protein>
<gene>
    <name evidence="1" type="ORF">SYN_03375</name>
</gene>
<sequence length="78" mass="8714">MNTLFCPWAPVWDAHIEVARLRGVVDLIAILTGPVHCKDDSEIAIFHEVFADLSERLAEVEKTLTGSLDHMKTLPTQT</sequence>
<dbReference type="RefSeq" id="WP_011416447.1">
    <property type="nucleotide sequence ID" value="NC_007759.1"/>
</dbReference>
<dbReference type="EMBL" id="CP000252">
    <property type="protein sequence ID" value="ABC76413.1"/>
    <property type="molecule type" value="Genomic_DNA"/>
</dbReference>
<evidence type="ECO:0000313" key="1">
    <source>
        <dbReference type="EMBL" id="ABC76413.1"/>
    </source>
</evidence>
<dbReference type="InParanoid" id="Q2LQQ6"/>
<dbReference type="KEGG" id="sat:SYN_03375"/>
<keyword evidence="2" id="KW-1185">Reference proteome</keyword>
<evidence type="ECO:0000313" key="2">
    <source>
        <dbReference type="Proteomes" id="UP000001933"/>
    </source>
</evidence>
<organism evidence="1 2">
    <name type="scientific">Syntrophus aciditrophicus (strain SB)</name>
    <dbReference type="NCBI Taxonomy" id="56780"/>
    <lineage>
        <taxon>Bacteria</taxon>
        <taxon>Pseudomonadati</taxon>
        <taxon>Thermodesulfobacteriota</taxon>
        <taxon>Syntrophia</taxon>
        <taxon>Syntrophales</taxon>
        <taxon>Syntrophaceae</taxon>
        <taxon>Syntrophus</taxon>
    </lineage>
</organism>
<name>Q2LQQ6_SYNAS</name>
<accession>Q2LQQ6</accession>
<proteinExistence type="predicted"/>
<reference evidence="1 2" key="1">
    <citation type="journal article" date="2007" name="Proc. Natl. Acad. Sci. U.S.A.">
        <title>The genome of Syntrophus aciditrophicus: life at the thermodynamic limit of microbial growth.</title>
        <authorList>
            <person name="McInerney M.J."/>
            <person name="Rohlin L."/>
            <person name="Mouttaki H."/>
            <person name="Kim U."/>
            <person name="Krupp R.S."/>
            <person name="Rios-Hernandez L."/>
            <person name="Sieber J."/>
            <person name="Struchtemeyer C.G."/>
            <person name="Bhattacharyya A."/>
            <person name="Campbell J.W."/>
            <person name="Gunsalus R.P."/>
        </authorList>
    </citation>
    <scope>NUCLEOTIDE SEQUENCE [LARGE SCALE GENOMIC DNA]</scope>
    <source>
        <strain evidence="1 2">SB</strain>
    </source>
</reference>
<dbReference type="STRING" id="56780.SYN_03375"/>
<dbReference type="AlphaFoldDB" id="Q2LQQ6"/>
<dbReference type="HOGENOM" id="CLU_2620764_0_0_7"/>